<reference evidence="3" key="2">
    <citation type="submission" date="2015-01" db="EMBL/GenBank/DDBJ databases">
        <title>Evolutionary Origins and Diversification of the Mycorrhizal Mutualists.</title>
        <authorList>
            <consortium name="DOE Joint Genome Institute"/>
            <consortium name="Mycorrhizal Genomics Consortium"/>
            <person name="Kohler A."/>
            <person name="Kuo A."/>
            <person name="Nagy L.G."/>
            <person name="Floudas D."/>
            <person name="Copeland A."/>
            <person name="Barry K.W."/>
            <person name="Cichocki N."/>
            <person name="Veneault-Fourrey C."/>
            <person name="LaButti K."/>
            <person name="Lindquist E.A."/>
            <person name="Lipzen A."/>
            <person name="Lundell T."/>
            <person name="Morin E."/>
            <person name="Murat C."/>
            <person name="Riley R."/>
            <person name="Ohm R."/>
            <person name="Sun H."/>
            <person name="Tunlid A."/>
            <person name="Henrissat B."/>
            <person name="Grigoriev I.V."/>
            <person name="Hibbett D.S."/>
            <person name="Martin F."/>
        </authorList>
    </citation>
    <scope>NUCLEOTIDE SEQUENCE [LARGE SCALE GENOMIC DNA]</scope>
    <source>
        <strain evidence="3">Marx 270</strain>
    </source>
</reference>
<organism evidence="2 3">
    <name type="scientific">Pisolithus tinctorius Marx 270</name>
    <dbReference type="NCBI Taxonomy" id="870435"/>
    <lineage>
        <taxon>Eukaryota</taxon>
        <taxon>Fungi</taxon>
        <taxon>Dikarya</taxon>
        <taxon>Basidiomycota</taxon>
        <taxon>Agaricomycotina</taxon>
        <taxon>Agaricomycetes</taxon>
        <taxon>Agaricomycetidae</taxon>
        <taxon>Boletales</taxon>
        <taxon>Sclerodermatineae</taxon>
        <taxon>Pisolithaceae</taxon>
        <taxon>Pisolithus</taxon>
    </lineage>
</organism>
<dbReference type="Pfam" id="PF13383">
    <property type="entry name" value="Methyltransf_22"/>
    <property type="match status" value="1"/>
</dbReference>
<dbReference type="EMBL" id="KN831954">
    <property type="protein sequence ID" value="KIO09421.1"/>
    <property type="molecule type" value="Genomic_DNA"/>
</dbReference>
<accession>A0A0C3PL43</accession>
<dbReference type="OrthoDB" id="10006218at2759"/>
<keyword evidence="3" id="KW-1185">Reference proteome</keyword>
<sequence>MVEEFHYNRMLEGRAKLIEKWGPTPNKVDPFPSHGEFYTIWDFFLPSFNCPHRVERVGVMGDGGKWVCGLERIIHKRKCVMYSFGINGESSFEADIMKAARSCELYGYDFSVNSFGPEIDEDPELEQRSHFFPYALGPKDAHSPVDDPKMYTLRTLMDRNGHDFIDILKIDIEGNEYDSFEAFIDSFGGEPLPIGQLQIEIHVFKDQPWNDFAKVLKWWEKLEAAGLRPFFSESNLVYTNLIRGARPELIEYSFINIRGNHELISSHPRRYSVVH</sequence>
<dbReference type="PANTHER" id="PTHR32026">
    <property type="entry name" value="METHYLTRANSFERASE-LIKE PROTEIN 24"/>
    <property type="match status" value="1"/>
</dbReference>
<dbReference type="AlphaFoldDB" id="A0A0C3PL43"/>
<dbReference type="STRING" id="870435.A0A0C3PL43"/>
<proteinExistence type="predicted"/>
<dbReference type="InterPro" id="IPR026913">
    <property type="entry name" value="METTL24"/>
</dbReference>
<evidence type="ECO:0000259" key="1">
    <source>
        <dbReference type="Pfam" id="PF13383"/>
    </source>
</evidence>
<evidence type="ECO:0000313" key="2">
    <source>
        <dbReference type="EMBL" id="KIO09421.1"/>
    </source>
</evidence>
<dbReference type="HOGENOM" id="CLU_066046_1_0_1"/>
<dbReference type="PANTHER" id="PTHR32026:SF10">
    <property type="entry name" value="METHYLTRANSFERASE-LIKE PROTEIN 24-RELATED"/>
    <property type="match status" value="1"/>
</dbReference>
<dbReference type="InterPro" id="IPR025714">
    <property type="entry name" value="Methyltranfer_dom"/>
</dbReference>
<name>A0A0C3PL43_PISTI</name>
<reference evidence="2 3" key="1">
    <citation type="submission" date="2014-04" db="EMBL/GenBank/DDBJ databases">
        <authorList>
            <consortium name="DOE Joint Genome Institute"/>
            <person name="Kuo A."/>
            <person name="Kohler A."/>
            <person name="Costa M.D."/>
            <person name="Nagy L.G."/>
            <person name="Floudas D."/>
            <person name="Copeland A."/>
            <person name="Barry K.W."/>
            <person name="Cichocki N."/>
            <person name="Veneault-Fourrey C."/>
            <person name="LaButti K."/>
            <person name="Lindquist E.A."/>
            <person name="Lipzen A."/>
            <person name="Lundell T."/>
            <person name="Morin E."/>
            <person name="Murat C."/>
            <person name="Sun H."/>
            <person name="Tunlid A."/>
            <person name="Henrissat B."/>
            <person name="Grigoriev I.V."/>
            <person name="Hibbett D.S."/>
            <person name="Martin F."/>
            <person name="Nordberg H.P."/>
            <person name="Cantor M.N."/>
            <person name="Hua S.X."/>
        </authorList>
    </citation>
    <scope>NUCLEOTIDE SEQUENCE [LARGE SCALE GENOMIC DNA]</scope>
    <source>
        <strain evidence="2 3">Marx 270</strain>
    </source>
</reference>
<feature type="domain" description="Methyltransferase" evidence="1">
    <location>
        <begin position="42"/>
        <end position="238"/>
    </location>
</feature>
<dbReference type="Proteomes" id="UP000054217">
    <property type="component" value="Unassembled WGS sequence"/>
</dbReference>
<evidence type="ECO:0000313" key="3">
    <source>
        <dbReference type="Proteomes" id="UP000054217"/>
    </source>
</evidence>
<gene>
    <name evidence="2" type="ORF">M404DRAFT_14046</name>
</gene>
<protein>
    <recommendedName>
        <fullName evidence="1">Methyltransferase domain-containing protein</fullName>
    </recommendedName>
</protein>
<dbReference type="InParanoid" id="A0A0C3PL43"/>